<keyword evidence="1" id="KW-0472">Membrane</keyword>
<keyword evidence="1" id="KW-0812">Transmembrane</keyword>
<dbReference type="Gene3D" id="1.20.58.340">
    <property type="entry name" value="Magnesium transport protein CorA, transmembrane region"/>
    <property type="match status" value="1"/>
</dbReference>
<gene>
    <name evidence="3" type="ORF">P154DRAFT_615337</name>
</gene>
<accession>A0A6A5WY10</accession>
<feature type="domain" description="CorA-like transporter" evidence="2">
    <location>
        <begin position="7"/>
        <end position="235"/>
    </location>
</feature>
<keyword evidence="4" id="KW-1185">Reference proteome</keyword>
<protein>
    <recommendedName>
        <fullName evidence="2">CorA-like transporter domain-containing protein</fullName>
    </recommendedName>
</protein>
<reference evidence="3" key="1">
    <citation type="journal article" date="2020" name="Stud. Mycol.">
        <title>101 Dothideomycetes genomes: a test case for predicting lifestyles and emergence of pathogens.</title>
        <authorList>
            <person name="Haridas S."/>
            <person name="Albert R."/>
            <person name="Binder M."/>
            <person name="Bloem J."/>
            <person name="Labutti K."/>
            <person name="Salamov A."/>
            <person name="Andreopoulos B."/>
            <person name="Baker S."/>
            <person name="Barry K."/>
            <person name="Bills G."/>
            <person name="Bluhm B."/>
            <person name="Cannon C."/>
            <person name="Castanera R."/>
            <person name="Culley D."/>
            <person name="Daum C."/>
            <person name="Ezra D."/>
            <person name="Gonzalez J."/>
            <person name="Henrissat B."/>
            <person name="Kuo A."/>
            <person name="Liang C."/>
            <person name="Lipzen A."/>
            <person name="Lutzoni F."/>
            <person name="Magnuson J."/>
            <person name="Mondo S."/>
            <person name="Nolan M."/>
            <person name="Ohm R."/>
            <person name="Pangilinan J."/>
            <person name="Park H.-J."/>
            <person name="Ramirez L."/>
            <person name="Alfaro M."/>
            <person name="Sun H."/>
            <person name="Tritt A."/>
            <person name="Yoshinaga Y."/>
            <person name="Zwiers L.-H."/>
            <person name="Turgeon B."/>
            <person name="Goodwin S."/>
            <person name="Spatafora J."/>
            <person name="Crous P."/>
            <person name="Grigoriev I."/>
        </authorList>
    </citation>
    <scope>NUCLEOTIDE SEQUENCE</scope>
    <source>
        <strain evidence="3">CBS 123094</strain>
    </source>
</reference>
<evidence type="ECO:0000256" key="1">
    <source>
        <dbReference type="SAM" id="Phobius"/>
    </source>
</evidence>
<dbReference type="EMBL" id="ML977559">
    <property type="protein sequence ID" value="KAF2006620.1"/>
    <property type="molecule type" value="Genomic_DNA"/>
</dbReference>
<sequence>MKEFVEVKENEVENLSKLKEHLGDESTSVAISFTRQDPRCRYISICSDMNRMPLNISRAMANLLFSFHQVMPSYLDFLSTFGLQLDQREVRFSGFHEQNTLSAPQSKKPAVLTLGRSGHGYQLCYNIKAIVDKGGSGKSKNWSKRQAAVHHQFDVENGKALWICTEGRKADGLFDRMRDLTQDNKRMQDWSYSDKQECFRSSLATHLTCCHWSIEEWRTYMSWLEEVIENETRSAIDGNRTRDKGIARKTYTPQDLMLVQRYEDQTNEVITILEANNDVMLSLRTFYAGLMSNDSFDAQLKLDCKDDVSEFAAQIEDMMYDANMQLRRARLLVKLTADRKALVLQHLQSQTTEAMTNLTYMSYNEAIIMRIITVVTLIYLPATFVSTFFSTDVVKYQGQEGQGSFSSIALYRWLEVTLPLSAITIGAGYAWYRRQKSQSKLKGYILPY</sequence>
<dbReference type="Proteomes" id="UP000799779">
    <property type="component" value="Unassembled WGS sequence"/>
</dbReference>
<dbReference type="AlphaFoldDB" id="A0A6A5WY10"/>
<evidence type="ECO:0000313" key="4">
    <source>
        <dbReference type="Proteomes" id="UP000799779"/>
    </source>
</evidence>
<organism evidence="3 4">
    <name type="scientific">Amniculicola lignicola CBS 123094</name>
    <dbReference type="NCBI Taxonomy" id="1392246"/>
    <lineage>
        <taxon>Eukaryota</taxon>
        <taxon>Fungi</taxon>
        <taxon>Dikarya</taxon>
        <taxon>Ascomycota</taxon>
        <taxon>Pezizomycotina</taxon>
        <taxon>Dothideomycetes</taxon>
        <taxon>Pleosporomycetidae</taxon>
        <taxon>Pleosporales</taxon>
        <taxon>Amniculicolaceae</taxon>
        <taxon>Amniculicola</taxon>
    </lineage>
</organism>
<evidence type="ECO:0000259" key="2">
    <source>
        <dbReference type="Pfam" id="PF26616"/>
    </source>
</evidence>
<name>A0A6A5WY10_9PLEO</name>
<evidence type="ECO:0000313" key="3">
    <source>
        <dbReference type="EMBL" id="KAF2006620.1"/>
    </source>
</evidence>
<dbReference type="InterPro" id="IPR058257">
    <property type="entry name" value="CorA-like_dom"/>
</dbReference>
<keyword evidence="1" id="KW-1133">Transmembrane helix</keyword>
<dbReference type="Pfam" id="PF26616">
    <property type="entry name" value="CorA-like"/>
    <property type="match status" value="1"/>
</dbReference>
<feature type="transmembrane region" description="Helical" evidence="1">
    <location>
        <begin position="410"/>
        <end position="432"/>
    </location>
</feature>
<feature type="transmembrane region" description="Helical" evidence="1">
    <location>
        <begin position="367"/>
        <end position="390"/>
    </location>
</feature>
<proteinExistence type="predicted"/>
<dbReference type="OrthoDB" id="5396681at2759"/>